<dbReference type="SUPFAM" id="SSF49599">
    <property type="entry name" value="TRAF domain-like"/>
    <property type="match status" value="1"/>
</dbReference>
<dbReference type="Proteomes" id="UP001341281">
    <property type="component" value="Chromosome 10"/>
</dbReference>
<dbReference type="Gene3D" id="3.30.40.10">
    <property type="entry name" value="Zinc/RING finger domain, C3HC4 (zinc finger)"/>
    <property type="match status" value="1"/>
</dbReference>
<dbReference type="GO" id="GO:0005737">
    <property type="term" value="C:cytoplasm"/>
    <property type="evidence" value="ECO:0007669"/>
    <property type="project" value="TreeGrafter"/>
</dbReference>
<keyword evidence="7" id="KW-1185">Reference proteome</keyword>
<dbReference type="PROSITE" id="PS51081">
    <property type="entry name" value="ZF_SIAH"/>
    <property type="match status" value="1"/>
</dbReference>
<evidence type="ECO:0000256" key="3">
    <source>
        <dbReference type="ARBA" id="ARBA00022833"/>
    </source>
</evidence>
<evidence type="ECO:0000313" key="6">
    <source>
        <dbReference type="EMBL" id="WVZ96324.1"/>
    </source>
</evidence>
<dbReference type="GO" id="GO:0008270">
    <property type="term" value="F:zinc ion binding"/>
    <property type="evidence" value="ECO:0007669"/>
    <property type="project" value="UniProtKB-KW"/>
</dbReference>
<dbReference type="PANTHER" id="PTHR10315:SF96">
    <property type="entry name" value="SIAH-TYPE DOMAIN-CONTAINING PROTEIN"/>
    <property type="match status" value="1"/>
</dbReference>
<gene>
    <name evidence="6" type="ORF">U9M48_041979</name>
</gene>
<evidence type="ECO:0000256" key="4">
    <source>
        <dbReference type="PROSITE-ProRule" id="PRU00455"/>
    </source>
</evidence>
<name>A0AAQ3UVX3_PASNO</name>
<organism evidence="6 7">
    <name type="scientific">Paspalum notatum var. saurae</name>
    <dbReference type="NCBI Taxonomy" id="547442"/>
    <lineage>
        <taxon>Eukaryota</taxon>
        <taxon>Viridiplantae</taxon>
        <taxon>Streptophyta</taxon>
        <taxon>Embryophyta</taxon>
        <taxon>Tracheophyta</taxon>
        <taxon>Spermatophyta</taxon>
        <taxon>Magnoliopsida</taxon>
        <taxon>Liliopsida</taxon>
        <taxon>Poales</taxon>
        <taxon>Poaceae</taxon>
        <taxon>PACMAD clade</taxon>
        <taxon>Panicoideae</taxon>
        <taxon>Andropogonodae</taxon>
        <taxon>Paspaleae</taxon>
        <taxon>Paspalinae</taxon>
        <taxon>Paspalum</taxon>
    </lineage>
</organism>
<dbReference type="PANTHER" id="PTHR10315">
    <property type="entry name" value="E3 UBIQUITIN PROTEIN LIGASE SIAH"/>
    <property type="match status" value="1"/>
</dbReference>
<proteinExistence type="predicted"/>
<dbReference type="AlphaFoldDB" id="A0AAQ3UVX3"/>
<dbReference type="Pfam" id="PF21361">
    <property type="entry name" value="Sina_ZnF"/>
    <property type="match status" value="1"/>
</dbReference>
<evidence type="ECO:0000256" key="1">
    <source>
        <dbReference type="ARBA" id="ARBA00022723"/>
    </source>
</evidence>
<reference evidence="6 7" key="1">
    <citation type="submission" date="2024-02" db="EMBL/GenBank/DDBJ databases">
        <title>High-quality chromosome-scale genome assembly of Pensacola bahiagrass (Paspalum notatum Flugge var. saurae).</title>
        <authorList>
            <person name="Vega J.M."/>
            <person name="Podio M."/>
            <person name="Orjuela J."/>
            <person name="Siena L.A."/>
            <person name="Pessino S.C."/>
            <person name="Combes M.C."/>
            <person name="Mariac C."/>
            <person name="Albertini E."/>
            <person name="Pupilli F."/>
            <person name="Ortiz J.P.A."/>
            <person name="Leblanc O."/>
        </authorList>
    </citation>
    <scope>NUCLEOTIDE SEQUENCE [LARGE SCALE GENOMIC DNA]</scope>
    <source>
        <strain evidence="6">R1</strain>
        <tissue evidence="6">Leaf</tissue>
    </source>
</reference>
<dbReference type="InterPro" id="IPR013083">
    <property type="entry name" value="Znf_RING/FYVE/PHD"/>
</dbReference>
<dbReference type="InterPro" id="IPR013010">
    <property type="entry name" value="Znf_SIAH"/>
</dbReference>
<evidence type="ECO:0000313" key="7">
    <source>
        <dbReference type="Proteomes" id="UP001341281"/>
    </source>
</evidence>
<sequence length="289" mass="32193">MLPILPVQCNVGHVLCRSCREEVKPGSKCHICRGAIGGFRRCHAMEYIVESVRVPCPNTAYGCTAKPTYYDQQSHRKECVHAPCHCPGDGEACGFVGSMKALVDHFTGVHGWPRSTMVRINETSNICLKEGINFICLHDVKAAAISISTTNGNNSRCLFLLDVKRHLLSRAISVIFVHPHAAAVDDDQRPCLESMSCDLTYQRDLVPRSHLRADQAVHSEQKSKFIITCTDLSNGLPNPDERFHFLVPNFVLREEKNDAIKSVQNKAEIDKGKIAARMVKRRGKDVKTS</sequence>
<protein>
    <recommendedName>
        <fullName evidence="5">SIAH-type domain-containing protein</fullName>
    </recommendedName>
</protein>
<dbReference type="GO" id="GO:0061630">
    <property type="term" value="F:ubiquitin protein ligase activity"/>
    <property type="evidence" value="ECO:0007669"/>
    <property type="project" value="TreeGrafter"/>
</dbReference>
<keyword evidence="1" id="KW-0479">Metal-binding</keyword>
<dbReference type="InterPro" id="IPR052088">
    <property type="entry name" value="E3_ubiquitin-ligase_SINA"/>
</dbReference>
<evidence type="ECO:0000256" key="2">
    <source>
        <dbReference type="ARBA" id="ARBA00022771"/>
    </source>
</evidence>
<feature type="domain" description="SIAH-type" evidence="5">
    <location>
        <begin position="51"/>
        <end position="111"/>
    </location>
</feature>
<accession>A0AAQ3UVX3</accession>
<keyword evidence="2 4" id="KW-0863">Zinc-finger</keyword>
<dbReference type="EMBL" id="CP144754">
    <property type="protein sequence ID" value="WVZ96324.1"/>
    <property type="molecule type" value="Genomic_DNA"/>
</dbReference>
<keyword evidence="3" id="KW-0862">Zinc</keyword>
<evidence type="ECO:0000259" key="5">
    <source>
        <dbReference type="PROSITE" id="PS51081"/>
    </source>
</evidence>